<protein>
    <submittedName>
        <fullName evidence="2">17240_t:CDS:1</fullName>
    </submittedName>
</protein>
<evidence type="ECO:0000313" key="2">
    <source>
        <dbReference type="EMBL" id="CAG8536766.1"/>
    </source>
</evidence>
<name>A0A9N9FHK4_9GLOM</name>
<dbReference type="Gene3D" id="1.10.510.10">
    <property type="entry name" value="Transferase(Phosphotransferase) domain 1"/>
    <property type="match status" value="1"/>
</dbReference>
<keyword evidence="3" id="KW-1185">Reference proteome</keyword>
<dbReference type="Proteomes" id="UP000789396">
    <property type="component" value="Unassembled WGS sequence"/>
</dbReference>
<accession>A0A9N9FHK4</accession>
<organism evidence="2 3">
    <name type="scientific">Racocetra fulgida</name>
    <dbReference type="NCBI Taxonomy" id="60492"/>
    <lineage>
        <taxon>Eukaryota</taxon>
        <taxon>Fungi</taxon>
        <taxon>Fungi incertae sedis</taxon>
        <taxon>Mucoromycota</taxon>
        <taxon>Glomeromycotina</taxon>
        <taxon>Glomeromycetes</taxon>
        <taxon>Diversisporales</taxon>
        <taxon>Gigasporaceae</taxon>
        <taxon>Racocetra</taxon>
    </lineage>
</organism>
<reference evidence="2" key="1">
    <citation type="submission" date="2021-06" db="EMBL/GenBank/DDBJ databases">
        <authorList>
            <person name="Kallberg Y."/>
            <person name="Tangrot J."/>
            <person name="Rosling A."/>
        </authorList>
    </citation>
    <scope>NUCLEOTIDE SEQUENCE</scope>
    <source>
        <strain evidence="2">IN212</strain>
    </source>
</reference>
<dbReference type="Pfam" id="PF07714">
    <property type="entry name" value="PK_Tyr_Ser-Thr"/>
    <property type="match status" value="1"/>
</dbReference>
<proteinExistence type="predicted"/>
<feature type="non-terminal residue" evidence="2">
    <location>
        <position position="93"/>
    </location>
</feature>
<dbReference type="SUPFAM" id="SSF56112">
    <property type="entry name" value="Protein kinase-like (PK-like)"/>
    <property type="match status" value="1"/>
</dbReference>
<comment type="caution">
    <text evidence="2">The sequence shown here is derived from an EMBL/GenBank/DDBJ whole genome shotgun (WGS) entry which is preliminary data.</text>
</comment>
<dbReference type="EMBL" id="CAJVPZ010003835">
    <property type="protein sequence ID" value="CAG8536766.1"/>
    <property type="molecule type" value="Genomic_DNA"/>
</dbReference>
<dbReference type="GO" id="GO:0004672">
    <property type="term" value="F:protein kinase activity"/>
    <property type="evidence" value="ECO:0007669"/>
    <property type="project" value="InterPro"/>
</dbReference>
<dbReference type="AlphaFoldDB" id="A0A9N9FHK4"/>
<dbReference type="OrthoDB" id="2396740at2759"/>
<sequence length="93" mass="10950">YHDDLHDIHLARKIHKGLRPSIPKHVPKLVADLINRCWNDQPEERPTSEKICDTISNWNNEIKNNEVTEFVVQIREADKMIKNNMILINSQNI</sequence>
<evidence type="ECO:0000313" key="3">
    <source>
        <dbReference type="Proteomes" id="UP000789396"/>
    </source>
</evidence>
<dbReference type="InterPro" id="IPR011009">
    <property type="entry name" value="Kinase-like_dom_sf"/>
</dbReference>
<evidence type="ECO:0000259" key="1">
    <source>
        <dbReference type="Pfam" id="PF07714"/>
    </source>
</evidence>
<feature type="domain" description="Serine-threonine/tyrosine-protein kinase catalytic" evidence="1">
    <location>
        <begin position="5"/>
        <end position="53"/>
    </location>
</feature>
<gene>
    <name evidence="2" type="ORF">RFULGI_LOCUS4041</name>
</gene>
<dbReference type="InterPro" id="IPR001245">
    <property type="entry name" value="Ser-Thr/Tyr_kinase_cat_dom"/>
</dbReference>